<dbReference type="Gene3D" id="3.40.50.1110">
    <property type="entry name" value="SGNH hydrolase"/>
    <property type="match status" value="1"/>
</dbReference>
<dbReference type="Proteomes" id="UP001215280">
    <property type="component" value="Unassembled WGS sequence"/>
</dbReference>
<dbReference type="EMBL" id="JARJLG010000312">
    <property type="protein sequence ID" value="KAJ7717918.1"/>
    <property type="molecule type" value="Genomic_DNA"/>
</dbReference>
<evidence type="ECO:0000313" key="1">
    <source>
        <dbReference type="EMBL" id="KAJ7717918.1"/>
    </source>
</evidence>
<reference evidence="1" key="1">
    <citation type="submission" date="2023-03" db="EMBL/GenBank/DDBJ databases">
        <title>Massive genome expansion in bonnet fungi (Mycena s.s.) driven by repeated elements and novel gene families across ecological guilds.</title>
        <authorList>
            <consortium name="Lawrence Berkeley National Laboratory"/>
            <person name="Harder C.B."/>
            <person name="Miyauchi S."/>
            <person name="Viragh M."/>
            <person name="Kuo A."/>
            <person name="Thoen E."/>
            <person name="Andreopoulos B."/>
            <person name="Lu D."/>
            <person name="Skrede I."/>
            <person name="Drula E."/>
            <person name="Henrissat B."/>
            <person name="Morin E."/>
            <person name="Kohler A."/>
            <person name="Barry K."/>
            <person name="LaButti K."/>
            <person name="Morin E."/>
            <person name="Salamov A."/>
            <person name="Lipzen A."/>
            <person name="Mereny Z."/>
            <person name="Hegedus B."/>
            <person name="Baldrian P."/>
            <person name="Stursova M."/>
            <person name="Weitz H."/>
            <person name="Taylor A."/>
            <person name="Grigoriev I.V."/>
            <person name="Nagy L.G."/>
            <person name="Martin F."/>
            <person name="Kauserud H."/>
        </authorList>
    </citation>
    <scope>NUCLEOTIDE SEQUENCE</scope>
    <source>
        <strain evidence="1">CBHHK188m</strain>
    </source>
</reference>
<proteinExistence type="predicted"/>
<dbReference type="AlphaFoldDB" id="A0AAD7HD02"/>
<keyword evidence="2" id="KW-1185">Reference proteome</keyword>
<gene>
    <name evidence="1" type="ORF">DFH07DRAFT_761806</name>
</gene>
<sequence>GENYVGFDASTFNSSVVFTYNYAFGGATINGSLVAPYEPTVLSFIDQVKEFLTGGLLRARISPGTVAPQFSHFPLRASLTLLRFADTLLDEYFALMQNLVLSQLDRSAVGARNFLFFNVPRVDLTPLIVAEGATAQAQLESVIDDFNTRLASPVGVGPVQENSTGVMTWLWDFNSVFTMILSAPTKFGFVDAVGYGNTGDLWG</sequence>
<evidence type="ECO:0000313" key="2">
    <source>
        <dbReference type="Proteomes" id="UP001215280"/>
    </source>
</evidence>
<name>A0AAD7HD02_9AGAR</name>
<feature type="non-terminal residue" evidence="1">
    <location>
        <position position="203"/>
    </location>
</feature>
<dbReference type="InterPro" id="IPR036514">
    <property type="entry name" value="SGNH_hydro_sf"/>
</dbReference>
<organism evidence="1 2">
    <name type="scientific">Mycena maculata</name>
    <dbReference type="NCBI Taxonomy" id="230809"/>
    <lineage>
        <taxon>Eukaryota</taxon>
        <taxon>Fungi</taxon>
        <taxon>Dikarya</taxon>
        <taxon>Basidiomycota</taxon>
        <taxon>Agaricomycotina</taxon>
        <taxon>Agaricomycetes</taxon>
        <taxon>Agaricomycetidae</taxon>
        <taxon>Agaricales</taxon>
        <taxon>Marasmiineae</taxon>
        <taxon>Mycenaceae</taxon>
        <taxon>Mycena</taxon>
    </lineage>
</organism>
<comment type="caution">
    <text evidence="1">The sequence shown here is derived from an EMBL/GenBank/DDBJ whole genome shotgun (WGS) entry which is preliminary data.</text>
</comment>
<protein>
    <submittedName>
        <fullName evidence="1">Uncharacterized protein</fullName>
    </submittedName>
</protein>
<accession>A0AAD7HD02</accession>